<organism evidence="1 2">
    <name type="scientific">Neotoma lepida</name>
    <name type="common">Desert woodrat</name>
    <dbReference type="NCBI Taxonomy" id="56216"/>
    <lineage>
        <taxon>Eukaryota</taxon>
        <taxon>Metazoa</taxon>
        <taxon>Chordata</taxon>
        <taxon>Craniata</taxon>
        <taxon>Vertebrata</taxon>
        <taxon>Euteleostomi</taxon>
        <taxon>Mammalia</taxon>
        <taxon>Eutheria</taxon>
        <taxon>Euarchontoglires</taxon>
        <taxon>Glires</taxon>
        <taxon>Rodentia</taxon>
        <taxon>Myomorpha</taxon>
        <taxon>Muroidea</taxon>
        <taxon>Cricetidae</taxon>
        <taxon>Neotominae</taxon>
        <taxon>Neotoma</taxon>
    </lineage>
</organism>
<accession>A0A1A6H7Z9</accession>
<dbReference type="STRING" id="56216.A0A1A6H7Z9"/>
<dbReference type="EMBL" id="LZPO01044799">
    <property type="protein sequence ID" value="OBS73727.1"/>
    <property type="molecule type" value="Genomic_DNA"/>
</dbReference>
<evidence type="ECO:0000313" key="2">
    <source>
        <dbReference type="Proteomes" id="UP000092124"/>
    </source>
</evidence>
<dbReference type="Proteomes" id="UP000092124">
    <property type="component" value="Unassembled WGS sequence"/>
</dbReference>
<comment type="caution">
    <text evidence="1">The sequence shown here is derived from an EMBL/GenBank/DDBJ whole genome shotgun (WGS) entry which is preliminary data.</text>
</comment>
<feature type="non-terminal residue" evidence="1">
    <location>
        <position position="129"/>
    </location>
</feature>
<evidence type="ECO:0000313" key="1">
    <source>
        <dbReference type="EMBL" id="OBS73727.1"/>
    </source>
</evidence>
<gene>
    <name evidence="1" type="ORF">A6R68_15734</name>
</gene>
<name>A0A1A6H7Z9_NEOLE</name>
<dbReference type="AlphaFoldDB" id="A0A1A6H7Z9"/>
<protein>
    <submittedName>
        <fullName evidence="1">Uncharacterized protein</fullName>
    </submittedName>
</protein>
<dbReference type="OrthoDB" id="538816at2759"/>
<proteinExistence type="predicted"/>
<sequence length="129" mass="14857">MDLVFQSTSNFKIQYGKDAKESTVSSVEVAGPSILPPTTVFQGTSNFKFQYGKDANESTVSSMEKKTIVHAKEDGRVVEKIVTTFQKRKRHGMRNFIQLRLNYSYWVGLRKDRSQFQWVHQKDTKLSSD</sequence>
<reference evidence="1 2" key="1">
    <citation type="submission" date="2016-06" db="EMBL/GenBank/DDBJ databases">
        <title>The Draft Genome Sequence and Annotation of the Desert Woodrat Neotoma lepida.</title>
        <authorList>
            <person name="Campbell M."/>
            <person name="Oakeson K.F."/>
            <person name="Yandell M."/>
            <person name="Halpert J.R."/>
            <person name="Dearing D."/>
        </authorList>
    </citation>
    <scope>NUCLEOTIDE SEQUENCE [LARGE SCALE GENOMIC DNA]</scope>
    <source>
        <strain evidence="1">417</strain>
        <tissue evidence="1">Liver</tissue>
    </source>
</reference>
<keyword evidence="2" id="KW-1185">Reference proteome</keyword>